<dbReference type="Proteomes" id="UP000815325">
    <property type="component" value="Unassembled WGS sequence"/>
</dbReference>
<evidence type="ECO:0000313" key="3">
    <source>
        <dbReference type="EMBL" id="KAF5833873.1"/>
    </source>
</evidence>
<feature type="compositionally biased region" description="Low complexity" evidence="1">
    <location>
        <begin position="167"/>
        <end position="177"/>
    </location>
</feature>
<name>A0ABQ7GGZ5_DUNSA</name>
<organism evidence="3 4">
    <name type="scientific">Dunaliella salina</name>
    <name type="common">Green alga</name>
    <name type="synonym">Protococcus salinus</name>
    <dbReference type="NCBI Taxonomy" id="3046"/>
    <lineage>
        <taxon>Eukaryota</taxon>
        <taxon>Viridiplantae</taxon>
        <taxon>Chlorophyta</taxon>
        <taxon>core chlorophytes</taxon>
        <taxon>Chlorophyceae</taxon>
        <taxon>CS clade</taxon>
        <taxon>Chlamydomonadales</taxon>
        <taxon>Dunaliellaceae</taxon>
        <taxon>Dunaliella</taxon>
    </lineage>
</organism>
<feature type="transmembrane region" description="Helical" evidence="2">
    <location>
        <begin position="102"/>
        <end position="128"/>
    </location>
</feature>
<keyword evidence="2" id="KW-0812">Transmembrane</keyword>
<keyword evidence="2" id="KW-0472">Membrane</keyword>
<dbReference type="EMBL" id="MU069786">
    <property type="protein sequence ID" value="KAF5833873.1"/>
    <property type="molecule type" value="Genomic_DNA"/>
</dbReference>
<sequence>MFGWYAFSFYYLTGNPYPQELSVTLSFVCYIIALIAWKFARPATSIESLTLTKVTNASLIVLFALKLIHVYKYHIVDVKQQLFPRRMWKHLHEEEGYTSINWFHFMTFLEAFADGSTIIFIGLTVYCFQQYISGKMVLADRLKKALEAGDSQALEAAKKQGATWVGGNTSSSASSSNTRRRRGRA</sequence>
<keyword evidence="4" id="KW-1185">Reference proteome</keyword>
<reference evidence="3" key="1">
    <citation type="submission" date="2017-08" db="EMBL/GenBank/DDBJ databases">
        <authorList>
            <person name="Polle J.E."/>
            <person name="Barry K."/>
            <person name="Cushman J."/>
            <person name="Schmutz J."/>
            <person name="Tran D."/>
            <person name="Hathwaick L.T."/>
            <person name="Yim W.C."/>
            <person name="Jenkins J."/>
            <person name="Mckie-Krisberg Z.M."/>
            <person name="Prochnik S."/>
            <person name="Lindquist E."/>
            <person name="Dockter R.B."/>
            <person name="Adam C."/>
            <person name="Molina H."/>
            <person name="Bunkerborg J."/>
            <person name="Jin E."/>
            <person name="Buchheim M."/>
            <person name="Magnuson J."/>
        </authorList>
    </citation>
    <scope>NUCLEOTIDE SEQUENCE</scope>
    <source>
        <strain evidence="3">CCAP 19/18</strain>
    </source>
</reference>
<gene>
    <name evidence="3" type="ORF">DUNSADRAFT_9668</name>
</gene>
<proteinExistence type="predicted"/>
<feature type="transmembrane region" description="Helical" evidence="2">
    <location>
        <begin position="51"/>
        <end position="71"/>
    </location>
</feature>
<protein>
    <submittedName>
        <fullName evidence="3">Uncharacterized protein</fullName>
    </submittedName>
</protein>
<keyword evidence="2" id="KW-1133">Transmembrane helix</keyword>
<evidence type="ECO:0000256" key="1">
    <source>
        <dbReference type="SAM" id="MobiDB-lite"/>
    </source>
</evidence>
<comment type="caution">
    <text evidence="3">The sequence shown here is derived from an EMBL/GenBank/DDBJ whole genome shotgun (WGS) entry which is preliminary data.</text>
</comment>
<feature type="region of interest" description="Disordered" evidence="1">
    <location>
        <begin position="159"/>
        <end position="185"/>
    </location>
</feature>
<accession>A0ABQ7GGZ5</accession>
<feature type="transmembrane region" description="Helical" evidence="2">
    <location>
        <begin position="20"/>
        <end position="39"/>
    </location>
</feature>
<evidence type="ECO:0000256" key="2">
    <source>
        <dbReference type="SAM" id="Phobius"/>
    </source>
</evidence>
<evidence type="ECO:0000313" key="4">
    <source>
        <dbReference type="Proteomes" id="UP000815325"/>
    </source>
</evidence>